<evidence type="ECO:0000259" key="1">
    <source>
        <dbReference type="Pfam" id="PF24697"/>
    </source>
</evidence>
<dbReference type="Pfam" id="PF24697">
    <property type="entry name" value="DUF7661"/>
    <property type="match status" value="1"/>
</dbReference>
<sequence length="72" mass="8359">MTTLRFRVFGQAMSVAREQGEWVLYRESHTGIKARIYDVVIPSDLKQDELATYLDDIYHEMASDKHPSVETL</sequence>
<organism evidence="2 3">
    <name type="scientific">Vibrio thalassae</name>
    <dbReference type="NCBI Taxonomy" id="1243014"/>
    <lineage>
        <taxon>Bacteria</taxon>
        <taxon>Pseudomonadati</taxon>
        <taxon>Pseudomonadota</taxon>
        <taxon>Gammaproteobacteria</taxon>
        <taxon>Vibrionales</taxon>
        <taxon>Vibrionaceae</taxon>
        <taxon>Vibrio</taxon>
    </lineage>
</organism>
<evidence type="ECO:0000313" key="3">
    <source>
        <dbReference type="Proteomes" id="UP000219336"/>
    </source>
</evidence>
<dbReference type="AlphaFoldDB" id="A0A240EMH9"/>
<evidence type="ECO:0000313" key="2">
    <source>
        <dbReference type="EMBL" id="SNX49701.1"/>
    </source>
</evidence>
<name>A0A240EMH9_9VIBR</name>
<reference evidence="3" key="1">
    <citation type="submission" date="2016-06" db="EMBL/GenBank/DDBJ databases">
        <authorList>
            <person name="Rodrigo-Torres L."/>
            <person name="Arahal R.D."/>
            <person name="Lucena T."/>
        </authorList>
    </citation>
    <scope>NUCLEOTIDE SEQUENCE [LARGE SCALE GENOMIC DNA]</scope>
    <source>
        <strain evidence="3">CECT8203</strain>
    </source>
</reference>
<gene>
    <name evidence="2" type="ORF">VTH8203_03349</name>
</gene>
<dbReference type="RefSeq" id="WP_244181242.1">
    <property type="nucleotide sequence ID" value="NZ_JBHSII010000007.1"/>
</dbReference>
<dbReference type="EMBL" id="OANU01000068">
    <property type="protein sequence ID" value="SNX49701.1"/>
    <property type="molecule type" value="Genomic_DNA"/>
</dbReference>
<dbReference type="InterPro" id="IPR056078">
    <property type="entry name" value="DUF7661"/>
</dbReference>
<keyword evidence="3" id="KW-1185">Reference proteome</keyword>
<proteinExistence type="predicted"/>
<dbReference type="Proteomes" id="UP000219336">
    <property type="component" value="Unassembled WGS sequence"/>
</dbReference>
<feature type="domain" description="DUF7661" evidence="1">
    <location>
        <begin position="4"/>
        <end position="71"/>
    </location>
</feature>
<protein>
    <recommendedName>
        <fullName evidence="1">DUF7661 domain-containing protein</fullName>
    </recommendedName>
</protein>
<accession>A0A240EMH9</accession>